<protein>
    <submittedName>
        <fullName evidence="2">Putative photosynthetic complex assembly protein</fullName>
    </submittedName>
</protein>
<dbReference type="NCBIfam" id="TIGR03054">
    <property type="entry name" value="photo_alph_chp1"/>
    <property type="match status" value="1"/>
</dbReference>
<keyword evidence="1" id="KW-0472">Membrane</keyword>
<feature type="transmembrane region" description="Helical" evidence="1">
    <location>
        <begin position="22"/>
        <end position="41"/>
    </location>
</feature>
<organism evidence="2 3">
    <name type="scientific">Hasllibacter halocynthiae</name>
    <dbReference type="NCBI Taxonomy" id="595589"/>
    <lineage>
        <taxon>Bacteria</taxon>
        <taxon>Pseudomonadati</taxon>
        <taxon>Pseudomonadota</taxon>
        <taxon>Alphaproteobacteria</taxon>
        <taxon>Rhodobacterales</taxon>
        <taxon>Roseobacteraceae</taxon>
        <taxon>Hasllibacter</taxon>
    </lineage>
</organism>
<dbReference type="OrthoDB" id="7848123at2"/>
<sequence>MRPTDEQLDVLRERDRDMIPPILIKGMFAVMLGALSLVAFARLTDMPLQGVPAMDPIAQERPIGFLRSAEGSVLVTDGGEVIADLSGRSAGFIDSYARALERRRALRLIDQAAPVRLIEFEDGRLILVDPETDWRVDPRSFGPDSQEAFRRFLET</sequence>
<proteinExistence type="predicted"/>
<dbReference type="RefSeq" id="WP_106160855.1">
    <property type="nucleotide sequence ID" value="NZ_PVTT01000002.1"/>
</dbReference>
<keyword evidence="1" id="KW-1133">Transmembrane helix</keyword>
<accession>A0A2T0X2S1</accession>
<evidence type="ECO:0000313" key="2">
    <source>
        <dbReference type="EMBL" id="PRY93246.1"/>
    </source>
</evidence>
<comment type="caution">
    <text evidence="2">The sequence shown here is derived from an EMBL/GenBank/DDBJ whole genome shotgun (WGS) entry which is preliminary data.</text>
</comment>
<dbReference type="InterPro" id="IPR017495">
    <property type="entry name" value="PuhC"/>
</dbReference>
<dbReference type="EMBL" id="PVTT01000002">
    <property type="protein sequence ID" value="PRY93246.1"/>
    <property type="molecule type" value="Genomic_DNA"/>
</dbReference>
<evidence type="ECO:0000256" key="1">
    <source>
        <dbReference type="SAM" id="Phobius"/>
    </source>
</evidence>
<keyword evidence="3" id="KW-1185">Reference proteome</keyword>
<dbReference type="Proteomes" id="UP000238801">
    <property type="component" value="Unassembled WGS sequence"/>
</dbReference>
<gene>
    <name evidence="2" type="ORF">BCF33_2113</name>
</gene>
<dbReference type="AlphaFoldDB" id="A0A2T0X2S1"/>
<name>A0A2T0X2S1_9RHOB</name>
<keyword evidence="1" id="KW-0812">Transmembrane</keyword>
<reference evidence="2 3" key="1">
    <citation type="submission" date="2018-03" db="EMBL/GenBank/DDBJ databases">
        <title>Genomic Encyclopedia of Archaeal and Bacterial Type Strains, Phase II (KMG-II): from individual species to whole genera.</title>
        <authorList>
            <person name="Goeker M."/>
        </authorList>
    </citation>
    <scope>NUCLEOTIDE SEQUENCE [LARGE SCALE GENOMIC DNA]</scope>
    <source>
        <strain evidence="2 3">DSM 29318</strain>
    </source>
</reference>
<evidence type="ECO:0000313" key="3">
    <source>
        <dbReference type="Proteomes" id="UP000238801"/>
    </source>
</evidence>